<dbReference type="EMBL" id="BAAFRS010000259">
    <property type="protein sequence ID" value="GAB1225688.1"/>
    <property type="molecule type" value="Genomic_DNA"/>
</dbReference>
<reference evidence="3 4" key="1">
    <citation type="journal article" date="2019" name="PLoS Negl. Trop. Dis.">
        <title>Whole genome sequencing of Entamoeba nuttalli reveals mammalian host-related molecular signatures and a novel octapeptide-repeat surface protein.</title>
        <authorList>
            <person name="Tanaka M."/>
            <person name="Makiuchi T."/>
            <person name="Komiyama T."/>
            <person name="Shiina T."/>
            <person name="Osaki K."/>
            <person name="Tachibana H."/>
        </authorList>
    </citation>
    <scope>NUCLEOTIDE SEQUENCE [LARGE SCALE GENOMIC DNA]</scope>
    <source>
        <strain evidence="3 4">P19-061405</strain>
    </source>
</reference>
<evidence type="ECO:0000313" key="4">
    <source>
        <dbReference type="Proteomes" id="UP001628156"/>
    </source>
</evidence>
<evidence type="ECO:0000313" key="3">
    <source>
        <dbReference type="EMBL" id="GAB1225688.1"/>
    </source>
</evidence>
<organism evidence="3 4">
    <name type="scientific">Entamoeba nuttalli</name>
    <dbReference type="NCBI Taxonomy" id="412467"/>
    <lineage>
        <taxon>Eukaryota</taxon>
        <taxon>Amoebozoa</taxon>
        <taxon>Evosea</taxon>
        <taxon>Archamoebae</taxon>
        <taxon>Mastigamoebida</taxon>
        <taxon>Entamoebidae</taxon>
        <taxon>Entamoeba</taxon>
    </lineage>
</organism>
<dbReference type="Proteomes" id="UP001628156">
    <property type="component" value="Unassembled WGS sequence"/>
</dbReference>
<dbReference type="EMBL" id="BAAFRS010000038">
    <property type="protein sequence ID" value="GAB1219571.1"/>
    <property type="molecule type" value="Genomic_DNA"/>
</dbReference>
<reference evidence="3" key="2">
    <citation type="submission" date="2024-08" db="EMBL/GenBank/DDBJ databases">
        <title>Draft genome assembly of Entamoeba nuttalli using a combination of long-read and short-read sequencing data.</title>
        <authorList>
            <person name="Tanaka M."/>
            <person name="Tachibana H."/>
        </authorList>
    </citation>
    <scope>NUCLEOTIDE SEQUENCE</scope>
    <source>
        <strain evidence="3">P19-061405</strain>
    </source>
</reference>
<dbReference type="EMBL" id="BAAFRS010000112">
    <property type="protein sequence ID" value="GAB1222476.1"/>
    <property type="molecule type" value="Genomic_DNA"/>
</dbReference>
<sequence length="79" mass="9484">MNNSREGWEDQLFEEYFENQLKMMENMKNSNPEMKEDIDRYLEMGYITRDDNWIGSGRNDDIEINARIAAMELIRSTLI</sequence>
<comment type="caution">
    <text evidence="3">The sequence shown here is derived from an EMBL/GenBank/DDBJ whole genome shotgun (WGS) entry which is preliminary data.</text>
</comment>
<evidence type="ECO:0000313" key="2">
    <source>
        <dbReference type="EMBL" id="GAB1222476.1"/>
    </source>
</evidence>
<keyword evidence="4" id="KW-1185">Reference proteome</keyword>
<evidence type="ECO:0000313" key="1">
    <source>
        <dbReference type="EMBL" id="GAB1219571.1"/>
    </source>
</evidence>
<gene>
    <name evidence="1" type="ORF">ENUP19_0038G0048</name>
    <name evidence="2" type="ORF">ENUP19_0112G0020</name>
    <name evidence="3" type="ORF">ENUP19_0259G0021</name>
</gene>
<name>A0ABQ0DS47_9EUKA</name>
<accession>A0ABQ0DS47</accession>
<protein>
    <submittedName>
        <fullName evidence="3">Uncharacterized protein</fullName>
    </submittedName>
</protein>
<proteinExistence type="predicted"/>